<accession>A0A6G1DAP6</accession>
<sequence length="142" mass="14653">MLLIATTGYVLMLVTMAGDTSTLADDFTGGLTITAGAAHVLIATAGIDLMLVTTPVWGGAIPTLMRHCQPVFASIDDHKPISAVGVYLTALDDDHRLIAIAGVILSLVNSPASSPHSCHSGHPRTTADDNVEFVTGAGIVFT</sequence>
<evidence type="ECO:0000313" key="3">
    <source>
        <dbReference type="Proteomes" id="UP000479710"/>
    </source>
</evidence>
<keyword evidence="1" id="KW-1133">Transmembrane helix</keyword>
<keyword evidence="1" id="KW-0472">Membrane</keyword>
<keyword evidence="1" id="KW-0812">Transmembrane</keyword>
<comment type="caution">
    <text evidence="2">The sequence shown here is derived from an EMBL/GenBank/DDBJ whole genome shotgun (WGS) entry which is preliminary data.</text>
</comment>
<reference evidence="2 3" key="1">
    <citation type="submission" date="2019-11" db="EMBL/GenBank/DDBJ databases">
        <title>Whole genome sequence of Oryza granulata.</title>
        <authorList>
            <person name="Li W."/>
        </authorList>
    </citation>
    <scope>NUCLEOTIDE SEQUENCE [LARGE SCALE GENOMIC DNA]</scope>
    <source>
        <strain evidence="3">cv. Menghai</strain>
        <tissue evidence="2">Leaf</tissue>
    </source>
</reference>
<feature type="transmembrane region" description="Helical" evidence="1">
    <location>
        <begin position="33"/>
        <end position="57"/>
    </location>
</feature>
<dbReference type="AlphaFoldDB" id="A0A6G1DAP6"/>
<gene>
    <name evidence="2" type="ORF">E2562_036604</name>
</gene>
<proteinExistence type="predicted"/>
<protein>
    <submittedName>
        <fullName evidence="2">Uncharacterized protein</fullName>
    </submittedName>
</protein>
<dbReference type="EMBL" id="SPHZ02000007">
    <property type="protein sequence ID" value="KAF0909480.1"/>
    <property type="molecule type" value="Genomic_DNA"/>
</dbReference>
<name>A0A6G1DAP6_9ORYZ</name>
<keyword evidence="3" id="KW-1185">Reference proteome</keyword>
<evidence type="ECO:0000256" key="1">
    <source>
        <dbReference type="SAM" id="Phobius"/>
    </source>
</evidence>
<organism evidence="2 3">
    <name type="scientific">Oryza meyeriana var. granulata</name>
    <dbReference type="NCBI Taxonomy" id="110450"/>
    <lineage>
        <taxon>Eukaryota</taxon>
        <taxon>Viridiplantae</taxon>
        <taxon>Streptophyta</taxon>
        <taxon>Embryophyta</taxon>
        <taxon>Tracheophyta</taxon>
        <taxon>Spermatophyta</taxon>
        <taxon>Magnoliopsida</taxon>
        <taxon>Liliopsida</taxon>
        <taxon>Poales</taxon>
        <taxon>Poaceae</taxon>
        <taxon>BOP clade</taxon>
        <taxon>Oryzoideae</taxon>
        <taxon>Oryzeae</taxon>
        <taxon>Oryzinae</taxon>
        <taxon>Oryza</taxon>
        <taxon>Oryza meyeriana</taxon>
    </lineage>
</organism>
<evidence type="ECO:0000313" key="2">
    <source>
        <dbReference type="EMBL" id="KAF0909480.1"/>
    </source>
</evidence>
<dbReference type="Proteomes" id="UP000479710">
    <property type="component" value="Unassembled WGS sequence"/>
</dbReference>